<feature type="compositionally biased region" description="Low complexity" evidence="7">
    <location>
        <begin position="213"/>
        <end position="226"/>
    </location>
</feature>
<evidence type="ECO:0000256" key="3">
    <source>
        <dbReference type="ARBA" id="ARBA00022989"/>
    </source>
</evidence>
<dbReference type="AlphaFoldDB" id="A0A849HHN7"/>
<organism evidence="10 11">
    <name type="scientific">Knoellia koreensis</name>
    <dbReference type="NCBI Taxonomy" id="2730921"/>
    <lineage>
        <taxon>Bacteria</taxon>
        <taxon>Bacillati</taxon>
        <taxon>Actinomycetota</taxon>
        <taxon>Actinomycetes</taxon>
        <taxon>Micrococcales</taxon>
        <taxon>Intrasporangiaceae</taxon>
        <taxon>Knoellia</taxon>
    </lineage>
</organism>
<dbReference type="PANTHER" id="PTHR37461">
    <property type="entry name" value="ANTI-SIGMA-K FACTOR RSKA"/>
    <property type="match status" value="1"/>
</dbReference>
<evidence type="ECO:0000256" key="1">
    <source>
        <dbReference type="ARBA" id="ARBA00004167"/>
    </source>
</evidence>
<feature type="compositionally biased region" description="Low complexity" evidence="7">
    <location>
        <begin position="182"/>
        <end position="197"/>
    </location>
</feature>
<dbReference type="InterPro" id="IPR051474">
    <property type="entry name" value="Anti-sigma-K/W_factor"/>
</dbReference>
<evidence type="ECO:0000256" key="6">
    <source>
        <dbReference type="ARBA" id="ARBA00023163"/>
    </source>
</evidence>
<evidence type="ECO:0000256" key="8">
    <source>
        <dbReference type="SAM" id="Phobius"/>
    </source>
</evidence>
<gene>
    <name evidence="10" type="ORF">HJG52_12030</name>
</gene>
<accession>A0A849HHN7</accession>
<sequence length="301" mass="30523">MTPRDEFADWDAAYVLGALSAADRARFEDHLAGCASCRASVAEIAGMPGLLAQVPAGEALAIGSPEEVLARPPASLMPELPRVVGPGSSAASRSGSRSRARRRWVSPLAAAAAALLIGGVAGYAVSQRGSEGAGVGDRSGVVLAAPQRMAFAPVADDIPMTAVVDVVPLRQGTELRIECQYSTDGSTTGSGDDSSGRSGNGSGGKGADDSRPTSTGASVGSGSVSGSVARTDARYGVGSGPRYSLWVLDRTGRGTQVKAWTAQADTVMHPVALSNLDVAQISSLEIRLADSDTTVLRAALS</sequence>
<dbReference type="Gene3D" id="1.10.10.1320">
    <property type="entry name" value="Anti-sigma factor, zinc-finger domain"/>
    <property type="match status" value="1"/>
</dbReference>
<protein>
    <recommendedName>
        <fullName evidence="9">Putative zinc-finger domain-containing protein</fullName>
    </recommendedName>
</protein>
<comment type="caution">
    <text evidence="10">The sequence shown here is derived from an EMBL/GenBank/DDBJ whole genome shotgun (WGS) entry which is preliminary data.</text>
</comment>
<evidence type="ECO:0000256" key="2">
    <source>
        <dbReference type="ARBA" id="ARBA00022692"/>
    </source>
</evidence>
<dbReference type="InterPro" id="IPR027383">
    <property type="entry name" value="Znf_put"/>
</dbReference>
<evidence type="ECO:0000313" key="10">
    <source>
        <dbReference type="EMBL" id="NNM46732.1"/>
    </source>
</evidence>
<dbReference type="GO" id="GO:0016989">
    <property type="term" value="F:sigma factor antagonist activity"/>
    <property type="evidence" value="ECO:0007669"/>
    <property type="project" value="TreeGrafter"/>
</dbReference>
<name>A0A849HHN7_9MICO</name>
<evidence type="ECO:0000313" key="11">
    <source>
        <dbReference type="Proteomes" id="UP000588586"/>
    </source>
</evidence>
<dbReference type="InterPro" id="IPR041916">
    <property type="entry name" value="Anti_sigma_zinc_sf"/>
</dbReference>
<dbReference type="RefSeq" id="WP_171243794.1">
    <property type="nucleotide sequence ID" value="NZ_JABEPQ010000002.1"/>
</dbReference>
<dbReference type="GO" id="GO:0016020">
    <property type="term" value="C:membrane"/>
    <property type="evidence" value="ECO:0007669"/>
    <property type="project" value="UniProtKB-SubCell"/>
</dbReference>
<comment type="subcellular location">
    <subcellularLocation>
        <location evidence="1">Membrane</location>
        <topology evidence="1">Single-pass membrane protein</topology>
    </subcellularLocation>
</comment>
<dbReference type="GO" id="GO:0006417">
    <property type="term" value="P:regulation of translation"/>
    <property type="evidence" value="ECO:0007669"/>
    <property type="project" value="TreeGrafter"/>
</dbReference>
<dbReference type="PANTHER" id="PTHR37461:SF1">
    <property type="entry name" value="ANTI-SIGMA-K FACTOR RSKA"/>
    <property type="match status" value="1"/>
</dbReference>
<evidence type="ECO:0000256" key="5">
    <source>
        <dbReference type="ARBA" id="ARBA00023136"/>
    </source>
</evidence>
<dbReference type="Pfam" id="PF13490">
    <property type="entry name" value="zf-HC2"/>
    <property type="match status" value="1"/>
</dbReference>
<keyword evidence="3 8" id="KW-1133">Transmembrane helix</keyword>
<evidence type="ECO:0000256" key="7">
    <source>
        <dbReference type="SAM" id="MobiDB-lite"/>
    </source>
</evidence>
<dbReference type="Proteomes" id="UP000588586">
    <property type="component" value="Unassembled WGS sequence"/>
</dbReference>
<keyword evidence="5 8" id="KW-0472">Membrane</keyword>
<keyword evidence="2 8" id="KW-0812">Transmembrane</keyword>
<evidence type="ECO:0000256" key="4">
    <source>
        <dbReference type="ARBA" id="ARBA00023015"/>
    </source>
</evidence>
<reference evidence="10 11" key="1">
    <citation type="submission" date="2020-04" db="EMBL/GenBank/DDBJ databases">
        <title>Knoellia sp. isolate from air conditioner.</title>
        <authorList>
            <person name="Chea S."/>
            <person name="Kim D.-U."/>
        </authorList>
    </citation>
    <scope>NUCLEOTIDE SEQUENCE [LARGE SCALE GENOMIC DNA]</scope>
    <source>
        <strain evidence="10 11">DB2414S</strain>
    </source>
</reference>
<dbReference type="EMBL" id="JABEPQ010000002">
    <property type="protein sequence ID" value="NNM46732.1"/>
    <property type="molecule type" value="Genomic_DNA"/>
</dbReference>
<keyword evidence="6" id="KW-0804">Transcription</keyword>
<feature type="transmembrane region" description="Helical" evidence="8">
    <location>
        <begin position="104"/>
        <end position="125"/>
    </location>
</feature>
<keyword evidence="11" id="KW-1185">Reference proteome</keyword>
<proteinExistence type="predicted"/>
<keyword evidence="4" id="KW-0805">Transcription regulation</keyword>
<evidence type="ECO:0000259" key="9">
    <source>
        <dbReference type="Pfam" id="PF13490"/>
    </source>
</evidence>
<feature type="domain" description="Putative zinc-finger" evidence="9">
    <location>
        <begin position="13"/>
        <end position="38"/>
    </location>
</feature>
<feature type="region of interest" description="Disordered" evidence="7">
    <location>
        <begin position="178"/>
        <end position="226"/>
    </location>
</feature>